<dbReference type="OMA" id="MAPSMHD"/>
<dbReference type="PANTHER" id="PTHR48047:SF107">
    <property type="entry name" value="UDP-GLYCOSYLTRANSFERASE 92A1-LIKE"/>
    <property type="match status" value="1"/>
</dbReference>
<dbReference type="SUPFAM" id="SSF53756">
    <property type="entry name" value="UDP-Glycosyltransferase/glycogen phosphorylase"/>
    <property type="match status" value="1"/>
</dbReference>
<dbReference type="Pfam" id="PF00201">
    <property type="entry name" value="UDPGT"/>
    <property type="match status" value="1"/>
</dbReference>
<dbReference type="PANTHER" id="PTHR48047">
    <property type="entry name" value="GLYCOSYLTRANSFERASE"/>
    <property type="match status" value="1"/>
</dbReference>
<evidence type="ECO:0000256" key="2">
    <source>
        <dbReference type="ARBA" id="ARBA00022679"/>
    </source>
</evidence>
<dbReference type="CAZy" id="GT1">
    <property type="family name" value="Glycosyltransferase Family 1"/>
</dbReference>
<dbReference type="Gene3D" id="3.40.50.2000">
    <property type="entry name" value="Glycogen Phosphorylase B"/>
    <property type="match status" value="2"/>
</dbReference>
<name>B8LQW6_PICSI</name>
<organism evidence="3">
    <name type="scientific">Picea sitchensis</name>
    <name type="common">Sitka spruce</name>
    <name type="synonym">Pinus sitchensis</name>
    <dbReference type="NCBI Taxonomy" id="3332"/>
    <lineage>
        <taxon>Eukaryota</taxon>
        <taxon>Viridiplantae</taxon>
        <taxon>Streptophyta</taxon>
        <taxon>Embryophyta</taxon>
        <taxon>Tracheophyta</taxon>
        <taxon>Spermatophyta</taxon>
        <taxon>Pinopsida</taxon>
        <taxon>Pinidae</taxon>
        <taxon>Conifers I</taxon>
        <taxon>Pinales</taxon>
        <taxon>Pinaceae</taxon>
        <taxon>Picea</taxon>
    </lineage>
</organism>
<dbReference type="EMBL" id="EF678279">
    <property type="protein sequence ID" value="ABR18046.1"/>
    <property type="molecule type" value="mRNA"/>
</dbReference>
<protein>
    <recommendedName>
        <fullName evidence="4">Glycosyltransferase</fullName>
    </recommendedName>
</protein>
<dbReference type="CDD" id="cd03784">
    <property type="entry name" value="GT1_Gtf-like"/>
    <property type="match status" value="1"/>
</dbReference>
<keyword evidence="2" id="KW-0808">Transferase</keyword>
<accession>B8LQW6</accession>
<dbReference type="GO" id="GO:0035251">
    <property type="term" value="F:UDP-glucosyltransferase activity"/>
    <property type="evidence" value="ECO:0007669"/>
    <property type="project" value="TreeGrafter"/>
</dbReference>
<sequence length="504" mass="56343">MAPSMHDQENGRTAHSHHVMMLPSLGHGHLIPFMQLAKKLAAKGLTVTFVVTFHHMSSLQKKVDAARESGLDIRLVEMEVTRDELDLGKVNSNSVQWHQLPPLLAGNERLQEPFHRFLQRYLGGELSGSLAAPRLSCLIADFLLGWASAVAKKFDIPRVCFDTSGMFGESVQQIVWDVLPRNLPRTDSGRYVVPGVPKEVRLTRLQMLPEHPEATTDNGTHQFWLRQRRGNKQSWRIIANTFYELEAEFVEHFQRVNGTLRTIGPLLPPEAFEDRPRRIAPAVEMGLNTEEDKCLDWLDAQAEASVLYISFGSENSIASAQIEELAIGLEASGAKFVWVLRTPSDTGSKAFSSALDFLPEGFHSRTVEKKQGIIILGWAPQLSILAHPATGGFMSHCGWNAVLETTTMGVPMIAWPLYAEQHFNSKFVVDEIQIALEAPQRIDQNFLVTRDGVERIVKVLMVEEKGRELRERVRELKALARAAVAEGGSSTKNLDLFVSEIMSL</sequence>
<proteinExistence type="evidence at transcript level"/>
<evidence type="ECO:0000313" key="3">
    <source>
        <dbReference type="EMBL" id="ABR18046.1"/>
    </source>
</evidence>
<evidence type="ECO:0000256" key="1">
    <source>
        <dbReference type="ARBA" id="ARBA00009995"/>
    </source>
</evidence>
<dbReference type="FunFam" id="3.40.50.2000:FF:000056">
    <property type="entry name" value="Glycosyltransferase"/>
    <property type="match status" value="1"/>
</dbReference>
<dbReference type="AlphaFoldDB" id="B8LQW6"/>
<comment type="similarity">
    <text evidence="1">Belongs to the UDP-glycosyltransferase family.</text>
</comment>
<reference evidence="3" key="1">
    <citation type="submission" date="2007-06" db="EMBL/GenBank/DDBJ databases">
        <title>Full length cDNA sequences from Sitka Spruce (Picea sitchensis).</title>
        <authorList>
            <person name="Ralph S.G."/>
            <person name="Chun H.E."/>
            <person name="Liao N."/>
            <person name="Ali J."/>
            <person name="Reid K."/>
            <person name="Kolosova N."/>
            <person name="Cooper N."/>
            <person name="Cullis C."/>
            <person name="Jancsik S."/>
            <person name="Moore R."/>
            <person name="Mayo M."/>
            <person name="Wagner S."/>
            <person name="Holt R.A."/>
            <person name="Jones S.J.M."/>
            <person name="Marra M.A."/>
            <person name="Ritland C.E."/>
            <person name="Ritland K."/>
            <person name="Bohlmann J."/>
        </authorList>
    </citation>
    <scope>NUCLEOTIDE SEQUENCE</scope>
    <source>
        <tissue evidence="3">Bark</tissue>
    </source>
</reference>
<dbReference type="InterPro" id="IPR002213">
    <property type="entry name" value="UDP_glucos_trans"/>
</dbReference>
<evidence type="ECO:0008006" key="4">
    <source>
        <dbReference type="Google" id="ProtNLM"/>
    </source>
</evidence>